<evidence type="ECO:0000256" key="7">
    <source>
        <dbReference type="ARBA" id="ARBA00022723"/>
    </source>
</evidence>
<feature type="binding site" evidence="12">
    <location>
        <position position="115"/>
    </location>
    <ligand>
        <name>Fe cation</name>
        <dbReference type="ChEBI" id="CHEBI:24875"/>
    </ligand>
</feature>
<gene>
    <name evidence="13 14" type="primary">fur</name>
    <name evidence="14" type="ORF">XINFAN_03409</name>
</gene>
<keyword evidence="11 13" id="KW-0804">Transcription</keyword>
<protein>
    <recommendedName>
        <fullName evidence="4 13">Ferric uptake regulation protein</fullName>
    </recommendedName>
</protein>
<keyword evidence="8 13" id="KW-0862">Zinc</keyword>
<evidence type="ECO:0000256" key="12">
    <source>
        <dbReference type="PIRSR" id="PIRSR602481-2"/>
    </source>
</evidence>
<evidence type="ECO:0000256" key="11">
    <source>
        <dbReference type="ARBA" id="ARBA00023163"/>
    </source>
</evidence>
<comment type="cofactor">
    <cofactor evidence="12">
        <name>Mn(2+)</name>
        <dbReference type="ChEBI" id="CHEBI:29035"/>
    </cofactor>
    <cofactor evidence="12">
        <name>Fe(2+)</name>
        <dbReference type="ChEBI" id="CHEBI:29033"/>
    </cofactor>
    <text evidence="12">Binds 1 Mn(2+) or Fe(2+) ion per subunit.</text>
</comment>
<dbReference type="GO" id="GO:1900705">
    <property type="term" value="P:negative regulation of siderophore biosynthetic process"/>
    <property type="evidence" value="ECO:0007669"/>
    <property type="project" value="TreeGrafter"/>
</dbReference>
<dbReference type="PANTHER" id="PTHR33202">
    <property type="entry name" value="ZINC UPTAKE REGULATION PROTEIN"/>
    <property type="match status" value="1"/>
</dbReference>
<feature type="binding site" evidence="12">
    <location>
        <position position="96"/>
    </location>
    <ligand>
        <name>Fe cation</name>
        <dbReference type="ChEBI" id="CHEBI:24875"/>
    </ligand>
</feature>
<evidence type="ECO:0000256" key="6">
    <source>
        <dbReference type="ARBA" id="ARBA00022491"/>
    </source>
</evidence>
<dbReference type="PANTHER" id="PTHR33202:SF2">
    <property type="entry name" value="FERRIC UPTAKE REGULATION PROTEIN"/>
    <property type="match status" value="1"/>
</dbReference>
<dbReference type="EMBL" id="UXAW01000093">
    <property type="protein sequence ID" value="VDC32660.1"/>
    <property type="molecule type" value="Genomic_DNA"/>
</dbReference>
<evidence type="ECO:0000256" key="10">
    <source>
        <dbReference type="ARBA" id="ARBA00023125"/>
    </source>
</evidence>
<evidence type="ECO:0000256" key="9">
    <source>
        <dbReference type="ARBA" id="ARBA00023015"/>
    </source>
</evidence>
<sequence length="141" mass="16114">MKTRVQNEAARMTQALRDGGVRVTRQREALVKVLTESGDHPDAAELHRRAQAIDRTVSLATVYRTLTVLEREGVIQRHSFENAPARFEVAEPGHHDHILDLDSGAIIEFHSEKIEELQRQIAAEMGYEIVHHRLELYCRKA</sequence>
<accession>A0A3P5XWY6</accession>
<dbReference type="Gene3D" id="3.30.1490.190">
    <property type="match status" value="1"/>
</dbReference>
<keyword evidence="12 13" id="KW-0408">Iron</keyword>
<dbReference type="InterPro" id="IPR002481">
    <property type="entry name" value="FUR"/>
</dbReference>
<keyword evidence="7 12" id="KW-0479">Metal-binding</keyword>
<comment type="subunit">
    <text evidence="3 13">Homodimer.</text>
</comment>
<evidence type="ECO:0000256" key="13">
    <source>
        <dbReference type="RuleBase" id="RU364037"/>
    </source>
</evidence>
<feature type="binding site" evidence="12">
    <location>
        <position position="94"/>
    </location>
    <ligand>
        <name>Fe cation</name>
        <dbReference type="ChEBI" id="CHEBI:24875"/>
    </ligand>
</feature>
<dbReference type="Gene3D" id="1.10.10.10">
    <property type="entry name" value="Winged helix-like DNA-binding domain superfamily/Winged helix DNA-binding domain"/>
    <property type="match status" value="1"/>
</dbReference>
<keyword evidence="10 13" id="KW-0238">DNA-binding</keyword>
<dbReference type="InterPro" id="IPR036388">
    <property type="entry name" value="WH-like_DNA-bd_sf"/>
</dbReference>
<dbReference type="Proteomes" id="UP000277498">
    <property type="component" value="Unassembled WGS sequence"/>
</dbReference>
<dbReference type="CDD" id="cd07153">
    <property type="entry name" value="Fur_like"/>
    <property type="match status" value="1"/>
</dbReference>
<dbReference type="GO" id="GO:0045892">
    <property type="term" value="P:negative regulation of DNA-templated transcription"/>
    <property type="evidence" value="ECO:0007669"/>
    <property type="project" value="TreeGrafter"/>
</dbReference>
<comment type="similarity">
    <text evidence="2 13">Belongs to the Fur family.</text>
</comment>
<evidence type="ECO:0000256" key="5">
    <source>
        <dbReference type="ARBA" id="ARBA00022490"/>
    </source>
</evidence>
<dbReference type="InterPro" id="IPR036390">
    <property type="entry name" value="WH_DNA-bd_sf"/>
</dbReference>
<evidence type="ECO:0000256" key="2">
    <source>
        <dbReference type="ARBA" id="ARBA00007957"/>
    </source>
</evidence>
<organism evidence="14 15">
    <name type="scientific">Pseudogemmobacter humi</name>
    <dbReference type="NCBI Taxonomy" id="2483812"/>
    <lineage>
        <taxon>Bacteria</taxon>
        <taxon>Pseudomonadati</taxon>
        <taxon>Pseudomonadota</taxon>
        <taxon>Alphaproteobacteria</taxon>
        <taxon>Rhodobacterales</taxon>
        <taxon>Paracoccaceae</taxon>
        <taxon>Pseudogemmobacter</taxon>
    </lineage>
</organism>
<dbReference type="GO" id="GO:0005829">
    <property type="term" value="C:cytosol"/>
    <property type="evidence" value="ECO:0007669"/>
    <property type="project" value="TreeGrafter"/>
</dbReference>
<feature type="binding site" evidence="12">
    <location>
        <position position="132"/>
    </location>
    <ligand>
        <name>Fe cation</name>
        <dbReference type="ChEBI" id="CHEBI:24875"/>
    </ligand>
</feature>
<reference evidence="14 15" key="1">
    <citation type="submission" date="2018-11" db="EMBL/GenBank/DDBJ databases">
        <authorList>
            <person name="Criscuolo A."/>
        </authorList>
    </citation>
    <scope>NUCLEOTIDE SEQUENCE [LARGE SCALE GENOMIC DNA]</scope>
    <source>
        <strain evidence="14">ACIP111625</strain>
    </source>
</reference>
<evidence type="ECO:0000313" key="14">
    <source>
        <dbReference type="EMBL" id="VDC32660.1"/>
    </source>
</evidence>
<dbReference type="GO" id="GO:0003700">
    <property type="term" value="F:DNA-binding transcription factor activity"/>
    <property type="evidence" value="ECO:0007669"/>
    <property type="project" value="UniProtKB-UniRule"/>
</dbReference>
<evidence type="ECO:0000256" key="3">
    <source>
        <dbReference type="ARBA" id="ARBA00011738"/>
    </source>
</evidence>
<keyword evidence="5 13" id="KW-0963">Cytoplasm</keyword>
<dbReference type="InterPro" id="IPR043135">
    <property type="entry name" value="Fur_C"/>
</dbReference>
<dbReference type="Pfam" id="PF01475">
    <property type="entry name" value="FUR"/>
    <property type="match status" value="1"/>
</dbReference>
<keyword evidence="9 13" id="KW-0805">Transcription regulation</keyword>
<evidence type="ECO:0000256" key="1">
    <source>
        <dbReference type="ARBA" id="ARBA00004496"/>
    </source>
</evidence>
<proteinExistence type="inferred from homology"/>
<dbReference type="GO" id="GO:0000976">
    <property type="term" value="F:transcription cis-regulatory region binding"/>
    <property type="evidence" value="ECO:0007669"/>
    <property type="project" value="TreeGrafter"/>
</dbReference>
<name>A0A3P5XWY6_9RHOB</name>
<dbReference type="AlphaFoldDB" id="A0A3P5XWY6"/>
<evidence type="ECO:0000256" key="4">
    <source>
        <dbReference type="ARBA" id="ARBA00020910"/>
    </source>
</evidence>
<dbReference type="GO" id="GO:0008270">
    <property type="term" value="F:zinc ion binding"/>
    <property type="evidence" value="ECO:0007669"/>
    <property type="project" value="TreeGrafter"/>
</dbReference>
<comment type="subcellular location">
    <subcellularLocation>
        <location evidence="1 13">Cytoplasm</location>
    </subcellularLocation>
</comment>
<evidence type="ECO:0000256" key="8">
    <source>
        <dbReference type="ARBA" id="ARBA00022833"/>
    </source>
</evidence>
<dbReference type="SUPFAM" id="SSF46785">
    <property type="entry name" value="Winged helix' DNA-binding domain"/>
    <property type="match status" value="1"/>
</dbReference>
<keyword evidence="6 13" id="KW-0678">Repressor</keyword>
<evidence type="ECO:0000313" key="15">
    <source>
        <dbReference type="Proteomes" id="UP000277498"/>
    </source>
</evidence>
<keyword evidence="15" id="KW-1185">Reference proteome</keyword>